<dbReference type="GO" id="GO:0008237">
    <property type="term" value="F:metallopeptidase activity"/>
    <property type="evidence" value="ECO:0007669"/>
    <property type="project" value="UniProtKB-KW"/>
</dbReference>
<dbReference type="SUPFAM" id="SSF144052">
    <property type="entry name" value="Thermophilic metalloprotease-like"/>
    <property type="match status" value="1"/>
</dbReference>
<evidence type="ECO:0000256" key="9">
    <source>
        <dbReference type="ARBA" id="ARBA00023049"/>
    </source>
</evidence>
<dbReference type="InterPro" id="IPR052170">
    <property type="entry name" value="M29_Exopeptidase"/>
</dbReference>
<dbReference type="AlphaFoldDB" id="A0A855XSP2"/>
<comment type="cofactor">
    <cofactor evidence="3">
        <name>Zn(2+)</name>
        <dbReference type="ChEBI" id="CHEBI:29105"/>
    </cofactor>
</comment>
<sequence>MRLDFHEKLERYAALVVNVGVHVQRGQTLVITAPISAAPFVRLVVKHAYEAGAHDVYIEWSDDEIMRLKYELAPDSVFHEYPAFRAAGWENFAEKNAAFLTITAPNPDLLHGIDPQRIMNLNAAKGKALAKFRSYGMSNKVSWSIVTVPSTAWAAKVFPDVAEEHLIDKMWEAIFNVTRINSEDPVEAWKTHLELLRSKTNQLNRKQYRALRYRGPGTDLRIELPPKHIWVSDADNINEKGVSFLANIPSEEVWTAPLKQGVNGTVRITKPLSYEGYLIDDFSLTFENGKIINIQATQGLEVLKRLISIDDGAAYLGEIALVPHHSPISESGLVFYNSLFDENASNHLAIGNAYPFCLEGGNEMTEQEKAANGVNTSLIHVDFMIGSATMNIDGELENGDLEPVFRNGNWV</sequence>
<organism evidence="10 11">
    <name type="scientific">Paenibacillus pabuli</name>
    <dbReference type="NCBI Taxonomy" id="1472"/>
    <lineage>
        <taxon>Bacteria</taxon>
        <taxon>Bacillati</taxon>
        <taxon>Bacillota</taxon>
        <taxon>Bacilli</taxon>
        <taxon>Bacillales</taxon>
        <taxon>Paenibacillaceae</taxon>
        <taxon>Paenibacillus</taxon>
    </lineage>
</organism>
<keyword evidence="5 10" id="KW-0031">Aminopeptidase</keyword>
<evidence type="ECO:0000256" key="3">
    <source>
        <dbReference type="ARBA" id="ARBA00001947"/>
    </source>
</evidence>
<dbReference type="GO" id="GO:0006508">
    <property type="term" value="P:proteolysis"/>
    <property type="evidence" value="ECO:0007669"/>
    <property type="project" value="UniProtKB-KW"/>
</dbReference>
<evidence type="ECO:0000256" key="5">
    <source>
        <dbReference type="ARBA" id="ARBA00022438"/>
    </source>
</evidence>
<evidence type="ECO:0000256" key="7">
    <source>
        <dbReference type="ARBA" id="ARBA00022723"/>
    </source>
</evidence>
<dbReference type="GO" id="GO:0046872">
    <property type="term" value="F:metal ion binding"/>
    <property type="evidence" value="ECO:0007669"/>
    <property type="project" value="UniProtKB-KW"/>
</dbReference>
<dbReference type="PANTHER" id="PTHR34448">
    <property type="entry name" value="AMINOPEPTIDASE"/>
    <property type="match status" value="1"/>
</dbReference>
<keyword evidence="8" id="KW-0378">Hydrolase</keyword>
<dbReference type="Gene3D" id="3.40.1830.10">
    <property type="entry name" value="Thermophilic metalloprotease (M29)"/>
    <property type="match status" value="1"/>
</dbReference>
<keyword evidence="9" id="KW-0482">Metalloprotease</keyword>
<dbReference type="PRINTS" id="PR00919">
    <property type="entry name" value="THERMOPTASE"/>
</dbReference>
<dbReference type="EMBL" id="QGTZ01000007">
    <property type="protein sequence ID" value="PWW38607.1"/>
    <property type="molecule type" value="Genomic_DNA"/>
</dbReference>
<dbReference type="Proteomes" id="UP000247078">
    <property type="component" value="Unassembled WGS sequence"/>
</dbReference>
<dbReference type="GO" id="GO:0004177">
    <property type="term" value="F:aminopeptidase activity"/>
    <property type="evidence" value="ECO:0007669"/>
    <property type="project" value="UniProtKB-KW"/>
</dbReference>
<protein>
    <submittedName>
        <fullName evidence="10">Aminopeptidase</fullName>
    </submittedName>
</protein>
<comment type="similarity">
    <text evidence="4">Belongs to the peptidase M29 family.</text>
</comment>
<accession>A0A855XSP2</accession>
<evidence type="ECO:0000256" key="4">
    <source>
        <dbReference type="ARBA" id="ARBA00008236"/>
    </source>
</evidence>
<name>A0A855XSP2_9BACL</name>
<evidence type="ECO:0000313" key="11">
    <source>
        <dbReference type="Proteomes" id="UP000247078"/>
    </source>
</evidence>
<dbReference type="PANTHER" id="PTHR34448:SF3">
    <property type="entry name" value="AMINOPEPTIDASE AMPS"/>
    <property type="match status" value="1"/>
</dbReference>
<evidence type="ECO:0000313" key="10">
    <source>
        <dbReference type="EMBL" id="PWW38607.1"/>
    </source>
</evidence>
<dbReference type="InterPro" id="IPR000787">
    <property type="entry name" value="Peptidase_M29"/>
</dbReference>
<evidence type="ECO:0000256" key="1">
    <source>
        <dbReference type="ARBA" id="ARBA00001941"/>
    </source>
</evidence>
<keyword evidence="6" id="KW-0645">Protease</keyword>
<evidence type="ECO:0000256" key="6">
    <source>
        <dbReference type="ARBA" id="ARBA00022670"/>
    </source>
</evidence>
<gene>
    <name evidence="10" type="ORF">DET56_1077</name>
</gene>
<comment type="cofactor">
    <cofactor evidence="2">
        <name>Mg(2+)</name>
        <dbReference type="ChEBI" id="CHEBI:18420"/>
    </cofactor>
</comment>
<reference evidence="10 11" key="1">
    <citation type="submission" date="2018-05" db="EMBL/GenBank/DDBJ databases">
        <title>Freshwater and sediment microbial communities from various areas in North America, analyzing microbe dynamics in response to fracking.</title>
        <authorList>
            <person name="Lamendella R."/>
        </authorList>
    </citation>
    <scope>NUCLEOTIDE SEQUENCE [LARGE SCALE GENOMIC DNA]</scope>
    <source>
        <strain evidence="10 11">DB-3</strain>
    </source>
</reference>
<dbReference type="Pfam" id="PF02073">
    <property type="entry name" value="Peptidase_M29"/>
    <property type="match status" value="1"/>
</dbReference>
<comment type="caution">
    <text evidence="10">The sequence shown here is derived from an EMBL/GenBank/DDBJ whole genome shotgun (WGS) entry which is preliminary data.</text>
</comment>
<evidence type="ECO:0000256" key="2">
    <source>
        <dbReference type="ARBA" id="ARBA00001946"/>
    </source>
</evidence>
<evidence type="ECO:0000256" key="8">
    <source>
        <dbReference type="ARBA" id="ARBA00022801"/>
    </source>
</evidence>
<keyword evidence="7" id="KW-0479">Metal-binding</keyword>
<comment type="cofactor">
    <cofactor evidence="1">
        <name>Co(2+)</name>
        <dbReference type="ChEBI" id="CHEBI:48828"/>
    </cofactor>
</comment>
<dbReference type="InterPro" id="IPR035097">
    <property type="entry name" value="M29_N-terminal"/>
</dbReference>
<proteinExistence type="inferred from homology"/>